<accession>A0A0R3T6S5</accession>
<name>A0A0R3T6S5_RODNA</name>
<sequence>MSLFNKDTLRHFKNLQFVVLADTLDNSVEDAIDYLGRNGIPHKITLPQPDIDIAADLVFSMILQVNYKVTSIQANHNGHTSRAESVYFTRNLREKIVGIIGLAVARRCSVFGLKVVVYDPTLPEGRCSGFGFEKVDYLEKLLPLCDFLSFHSCWLEVDYISQIDISGHRLGIIRKEASLICLTNRVNFDYLALTRSLNQGNIESVVLTKKHVANLLSLHTSISEDIRSLSNIHEINPGKLITKESLITHRQNVCDFVLSILNELGRRSSPQPTGTQKLSPVENQCPTNSIKSEVTTKKQVKIYQEGLETEVKEPKDHHYNRMLFSIDTLVESGEDPERIS</sequence>
<dbReference type="SUPFAM" id="SSF51735">
    <property type="entry name" value="NAD(P)-binding Rossmann-fold domains"/>
    <property type="match status" value="1"/>
</dbReference>
<dbReference type="OrthoDB" id="7312725at2759"/>
<dbReference type="InterPro" id="IPR006140">
    <property type="entry name" value="D-isomer_DH_NAD-bd"/>
</dbReference>
<reference evidence="2 3" key="2">
    <citation type="submission" date="2018-11" db="EMBL/GenBank/DDBJ databases">
        <authorList>
            <consortium name="Pathogen Informatics"/>
        </authorList>
    </citation>
    <scope>NUCLEOTIDE SEQUENCE [LARGE SCALE GENOMIC DNA]</scope>
</reference>
<dbReference type="Gene3D" id="3.40.50.720">
    <property type="entry name" value="NAD(P)-binding Rossmann-like Domain"/>
    <property type="match status" value="1"/>
</dbReference>
<dbReference type="Proteomes" id="UP000278807">
    <property type="component" value="Unassembled WGS sequence"/>
</dbReference>
<dbReference type="GO" id="GO:0051287">
    <property type="term" value="F:NAD binding"/>
    <property type="evidence" value="ECO:0007669"/>
    <property type="project" value="InterPro"/>
</dbReference>
<feature type="domain" description="D-isomer specific 2-hydroxyacid dehydrogenase NAD-binding" evidence="1">
    <location>
        <begin position="60"/>
        <end position="205"/>
    </location>
</feature>
<dbReference type="InterPro" id="IPR036291">
    <property type="entry name" value="NAD(P)-bd_dom_sf"/>
</dbReference>
<dbReference type="WBParaSite" id="HNAJ_0000276301-mRNA-1">
    <property type="protein sequence ID" value="HNAJ_0000276301-mRNA-1"/>
    <property type="gene ID" value="HNAJ_0000276301"/>
</dbReference>
<organism evidence="4">
    <name type="scientific">Rodentolepis nana</name>
    <name type="common">Dwarf tapeworm</name>
    <name type="synonym">Hymenolepis nana</name>
    <dbReference type="NCBI Taxonomy" id="102285"/>
    <lineage>
        <taxon>Eukaryota</taxon>
        <taxon>Metazoa</taxon>
        <taxon>Spiralia</taxon>
        <taxon>Lophotrochozoa</taxon>
        <taxon>Platyhelminthes</taxon>
        <taxon>Cestoda</taxon>
        <taxon>Eucestoda</taxon>
        <taxon>Cyclophyllidea</taxon>
        <taxon>Hymenolepididae</taxon>
        <taxon>Rodentolepis</taxon>
    </lineage>
</organism>
<evidence type="ECO:0000259" key="1">
    <source>
        <dbReference type="Pfam" id="PF02826"/>
    </source>
</evidence>
<evidence type="ECO:0000313" key="3">
    <source>
        <dbReference type="Proteomes" id="UP000278807"/>
    </source>
</evidence>
<dbReference type="AlphaFoldDB" id="A0A0R3T6S5"/>
<keyword evidence="3" id="KW-1185">Reference proteome</keyword>
<evidence type="ECO:0000313" key="4">
    <source>
        <dbReference type="WBParaSite" id="HNAJ_0000276301-mRNA-1"/>
    </source>
</evidence>
<gene>
    <name evidence="2" type="ORF">HNAJ_LOCUS2762</name>
</gene>
<protein>
    <submittedName>
        <fullName evidence="4">2-Hacid_dh_C domain-containing protein</fullName>
    </submittedName>
</protein>
<dbReference type="Pfam" id="PF02826">
    <property type="entry name" value="2-Hacid_dh_C"/>
    <property type="match status" value="1"/>
</dbReference>
<evidence type="ECO:0000313" key="2">
    <source>
        <dbReference type="EMBL" id="VDN98621.1"/>
    </source>
</evidence>
<proteinExistence type="predicted"/>
<dbReference type="STRING" id="102285.A0A0R3T6S5"/>
<reference evidence="4" key="1">
    <citation type="submission" date="2017-02" db="UniProtKB">
        <authorList>
            <consortium name="WormBaseParasite"/>
        </authorList>
    </citation>
    <scope>IDENTIFICATION</scope>
</reference>
<dbReference type="EMBL" id="UZAE01001439">
    <property type="protein sequence ID" value="VDN98621.1"/>
    <property type="molecule type" value="Genomic_DNA"/>
</dbReference>